<evidence type="ECO:0000313" key="2">
    <source>
        <dbReference type="Proteomes" id="UP000606786"/>
    </source>
</evidence>
<sequence>MHVCMYVHILSGHNQPLSEIKLYSLLLLLLLLLLAWQALCFCHFKLLAITSPPPAYAYTHICTSTYIFYYCCYCSCCHYSNSVELYLFVTHKTLFTTKFNILGNDWSGERVS</sequence>
<accession>A0A811UR03</accession>
<dbReference type="EMBL" id="CAJHJT010000014">
    <property type="protein sequence ID" value="CAD7000768.1"/>
    <property type="molecule type" value="Genomic_DNA"/>
</dbReference>
<gene>
    <name evidence="1" type="ORF">CCAP1982_LOCUS9243</name>
</gene>
<protein>
    <submittedName>
        <fullName evidence="1">(Mediterranean fruit fly) hypothetical protein</fullName>
    </submittedName>
</protein>
<keyword evidence="2" id="KW-1185">Reference proteome</keyword>
<dbReference type="AlphaFoldDB" id="A0A811UR03"/>
<comment type="caution">
    <text evidence="1">The sequence shown here is derived from an EMBL/GenBank/DDBJ whole genome shotgun (WGS) entry which is preliminary data.</text>
</comment>
<dbReference type="Proteomes" id="UP000606786">
    <property type="component" value="Unassembled WGS sequence"/>
</dbReference>
<name>A0A811UR03_CERCA</name>
<proteinExistence type="predicted"/>
<organism evidence="1 2">
    <name type="scientific">Ceratitis capitata</name>
    <name type="common">Mediterranean fruit fly</name>
    <name type="synonym">Tephritis capitata</name>
    <dbReference type="NCBI Taxonomy" id="7213"/>
    <lineage>
        <taxon>Eukaryota</taxon>
        <taxon>Metazoa</taxon>
        <taxon>Ecdysozoa</taxon>
        <taxon>Arthropoda</taxon>
        <taxon>Hexapoda</taxon>
        <taxon>Insecta</taxon>
        <taxon>Pterygota</taxon>
        <taxon>Neoptera</taxon>
        <taxon>Endopterygota</taxon>
        <taxon>Diptera</taxon>
        <taxon>Brachycera</taxon>
        <taxon>Muscomorpha</taxon>
        <taxon>Tephritoidea</taxon>
        <taxon>Tephritidae</taxon>
        <taxon>Ceratitis</taxon>
        <taxon>Ceratitis</taxon>
    </lineage>
</organism>
<evidence type="ECO:0000313" key="1">
    <source>
        <dbReference type="EMBL" id="CAD7000768.1"/>
    </source>
</evidence>
<reference evidence="1" key="1">
    <citation type="submission" date="2020-11" db="EMBL/GenBank/DDBJ databases">
        <authorList>
            <person name="Whitehead M."/>
        </authorList>
    </citation>
    <scope>NUCLEOTIDE SEQUENCE</scope>
    <source>
        <strain evidence="1">EGII</strain>
    </source>
</reference>